<dbReference type="InterPro" id="IPR007712">
    <property type="entry name" value="RelE/ParE_toxin"/>
</dbReference>
<dbReference type="PANTHER" id="PTHR35601:SF1">
    <property type="entry name" value="TOXIN RELE"/>
    <property type="match status" value="1"/>
</dbReference>
<dbReference type="PANTHER" id="PTHR35601">
    <property type="entry name" value="TOXIN RELE"/>
    <property type="match status" value="1"/>
</dbReference>
<comment type="similarity">
    <text evidence="1">Belongs to the RelE toxin family.</text>
</comment>
<evidence type="ECO:0000313" key="3">
    <source>
        <dbReference type="EMBL" id="MBE9215992.1"/>
    </source>
</evidence>
<evidence type="ECO:0000256" key="1">
    <source>
        <dbReference type="ARBA" id="ARBA00006226"/>
    </source>
</evidence>
<sequence>MSYEIQISKSASKQIKKLSSELQERIQTKIDSLAIEPRPDGVKKLKGRENAYRIRVGDYRILYDIFDDILLISVVEVGHRSNIYQNKS</sequence>
<keyword evidence="2" id="KW-1277">Toxin-antitoxin system</keyword>
<dbReference type="Proteomes" id="UP000620559">
    <property type="component" value="Unassembled WGS sequence"/>
</dbReference>
<dbReference type="RefSeq" id="WP_193924321.1">
    <property type="nucleotide sequence ID" value="NZ_JADEWL010000131.1"/>
</dbReference>
<dbReference type="Gene3D" id="3.30.2310.20">
    <property type="entry name" value="RelE-like"/>
    <property type="match status" value="1"/>
</dbReference>
<dbReference type="SUPFAM" id="SSF143011">
    <property type="entry name" value="RelE-like"/>
    <property type="match status" value="1"/>
</dbReference>
<proteinExistence type="inferred from homology"/>
<evidence type="ECO:0000313" key="4">
    <source>
        <dbReference type="Proteomes" id="UP000620559"/>
    </source>
</evidence>
<dbReference type="Pfam" id="PF05016">
    <property type="entry name" value="ParE_toxin"/>
    <property type="match status" value="1"/>
</dbReference>
<keyword evidence="4" id="KW-1185">Reference proteome</keyword>
<accession>A0A8J7K459</accession>
<organism evidence="3 4">
    <name type="scientific">Plectonema cf. radiosum LEGE 06105</name>
    <dbReference type="NCBI Taxonomy" id="945769"/>
    <lineage>
        <taxon>Bacteria</taxon>
        <taxon>Bacillati</taxon>
        <taxon>Cyanobacteriota</taxon>
        <taxon>Cyanophyceae</taxon>
        <taxon>Oscillatoriophycideae</taxon>
        <taxon>Oscillatoriales</taxon>
        <taxon>Microcoleaceae</taxon>
        <taxon>Plectonema</taxon>
    </lineage>
</organism>
<dbReference type="InterPro" id="IPR035093">
    <property type="entry name" value="RelE/ParE_toxin_dom_sf"/>
</dbReference>
<dbReference type="EMBL" id="JADEWL010000131">
    <property type="protein sequence ID" value="MBE9215992.1"/>
    <property type="molecule type" value="Genomic_DNA"/>
</dbReference>
<dbReference type="AlphaFoldDB" id="A0A8J7K459"/>
<evidence type="ECO:0000256" key="2">
    <source>
        <dbReference type="ARBA" id="ARBA00022649"/>
    </source>
</evidence>
<reference evidence="3" key="1">
    <citation type="submission" date="2020-10" db="EMBL/GenBank/DDBJ databases">
        <authorList>
            <person name="Castelo-Branco R."/>
            <person name="Eusebio N."/>
            <person name="Adriana R."/>
            <person name="Vieira A."/>
            <person name="Brugerolle De Fraissinette N."/>
            <person name="Rezende De Castro R."/>
            <person name="Schneider M.P."/>
            <person name="Vasconcelos V."/>
            <person name="Leao P.N."/>
        </authorList>
    </citation>
    <scope>NUCLEOTIDE SEQUENCE</scope>
    <source>
        <strain evidence="3">LEGE 06105</strain>
    </source>
</reference>
<name>A0A8J7K459_9CYAN</name>
<gene>
    <name evidence="3" type="ORF">IQ247_25580</name>
</gene>
<comment type="caution">
    <text evidence="3">The sequence shown here is derived from an EMBL/GenBank/DDBJ whole genome shotgun (WGS) entry which is preliminary data.</text>
</comment>
<dbReference type="NCBIfam" id="TIGR02385">
    <property type="entry name" value="RelE_StbE"/>
    <property type="match status" value="1"/>
</dbReference>
<protein>
    <submittedName>
        <fullName evidence="3">Type II toxin-antitoxin system RelE/ParE family toxin</fullName>
    </submittedName>
</protein>